<dbReference type="FunFam" id="2.10.310.10:FF:000001">
    <property type="entry name" value="Serpin family A member 1"/>
    <property type="match status" value="1"/>
</dbReference>
<feature type="domain" description="TRAF-type" evidence="14">
    <location>
        <begin position="23"/>
        <end position="89"/>
    </location>
</feature>
<dbReference type="InterPro" id="IPR036186">
    <property type="entry name" value="Serpin_sf"/>
</dbReference>
<keyword evidence="7" id="KW-0007">Acetylation</keyword>
<keyword evidence="4" id="KW-0732">Signal</keyword>
<feature type="compositionally biased region" description="Basic and acidic residues" evidence="13">
    <location>
        <begin position="178"/>
        <end position="192"/>
    </location>
</feature>
<evidence type="ECO:0000256" key="8">
    <source>
        <dbReference type="ARBA" id="ARBA00023180"/>
    </source>
</evidence>
<keyword evidence="6 11" id="KW-0862">Zinc</keyword>
<evidence type="ECO:0000256" key="2">
    <source>
        <dbReference type="ARBA" id="ARBA00022553"/>
    </source>
</evidence>
<comment type="function">
    <text evidence="9">Negative feedback regulator that controls excessive innate immune responses. Regulates both Toll-like receptor 4 (TLR4) and DDX58/RIG1-like helicases (RLH) pathways. May inhibit the LTR pathway by direct interaction with TRAF6 and attenuation of NF-kappa-B activation. May negatively regulate the RLH pathway downstream from MAVS and upstream of NF-kappa-B and IRF3.</text>
</comment>
<feature type="compositionally biased region" description="Polar residues" evidence="13">
    <location>
        <begin position="303"/>
        <end position="312"/>
    </location>
</feature>
<dbReference type="InterPro" id="IPR001293">
    <property type="entry name" value="Znf_TRAF"/>
</dbReference>
<keyword evidence="16" id="KW-1185">Reference proteome</keyword>
<evidence type="ECO:0000256" key="5">
    <source>
        <dbReference type="ARBA" id="ARBA00022771"/>
    </source>
</evidence>
<dbReference type="AlphaFoldDB" id="A0A3N0XHM2"/>
<gene>
    <name evidence="15" type="ORF">DPX16_23089</name>
</gene>
<keyword evidence="8" id="KW-0325">Glycoprotein</keyword>
<dbReference type="SUPFAM" id="SSF56574">
    <property type="entry name" value="Serpins"/>
    <property type="match status" value="1"/>
</dbReference>
<dbReference type="PANTHER" id="PTHR16295:SF19">
    <property type="entry name" value="TRAF-TYPE ZINC FINGER DOMAIN-CONTAINING PROTEIN 1"/>
    <property type="match status" value="1"/>
</dbReference>
<evidence type="ECO:0000313" key="15">
    <source>
        <dbReference type="EMBL" id="ROI27767.1"/>
    </source>
</evidence>
<proteinExistence type="inferred from homology"/>
<dbReference type="InterPro" id="IPR049439">
    <property type="entry name" value="TRAFD1-XIAF1_Znf"/>
</dbReference>
<protein>
    <recommendedName>
        <fullName evidence="10">TRAF-type zinc finger domain-containing protein 1</fullName>
    </recommendedName>
</protein>
<dbReference type="PROSITE" id="PS50145">
    <property type="entry name" value="ZF_TRAF"/>
    <property type="match status" value="1"/>
</dbReference>
<dbReference type="EMBL" id="RJVU01073043">
    <property type="protein sequence ID" value="ROI27767.1"/>
    <property type="molecule type" value="Genomic_DNA"/>
</dbReference>
<evidence type="ECO:0000256" key="3">
    <source>
        <dbReference type="ARBA" id="ARBA00022723"/>
    </source>
</evidence>
<dbReference type="InterPro" id="IPR042178">
    <property type="entry name" value="Serpin_sf_1"/>
</dbReference>
<feature type="region of interest" description="Disordered" evidence="13">
    <location>
        <begin position="282"/>
        <end position="312"/>
    </location>
</feature>
<dbReference type="GO" id="GO:0005739">
    <property type="term" value="C:mitochondrion"/>
    <property type="evidence" value="ECO:0007669"/>
    <property type="project" value="TreeGrafter"/>
</dbReference>
<evidence type="ECO:0000256" key="1">
    <source>
        <dbReference type="ARBA" id="ARBA00009500"/>
    </source>
</evidence>
<comment type="caution">
    <text evidence="15">The sequence shown here is derived from an EMBL/GenBank/DDBJ whole genome shotgun (WGS) entry which is preliminary data.</text>
</comment>
<dbReference type="FunFam" id="2.30.39.10:FF:000003">
    <property type="entry name" value="alpha-1-antitrypsin isoform X1"/>
    <property type="match status" value="1"/>
</dbReference>
<evidence type="ECO:0000256" key="11">
    <source>
        <dbReference type="PROSITE-ProRule" id="PRU00207"/>
    </source>
</evidence>
<reference evidence="15 16" key="1">
    <citation type="submission" date="2018-10" db="EMBL/GenBank/DDBJ databases">
        <title>Genome assembly for a Yunnan-Guizhou Plateau 3E fish, Anabarilius grahami (Regan), and its evolutionary and genetic applications.</title>
        <authorList>
            <person name="Jiang W."/>
        </authorList>
    </citation>
    <scope>NUCLEOTIDE SEQUENCE [LARGE SCALE GENOMIC DNA]</scope>
    <source>
        <strain evidence="15">AG-KIZ</strain>
        <tissue evidence="15">Muscle</tissue>
    </source>
</reference>
<evidence type="ECO:0000256" key="7">
    <source>
        <dbReference type="ARBA" id="ARBA00022990"/>
    </source>
</evidence>
<dbReference type="InterPro" id="IPR023795">
    <property type="entry name" value="Serpin_CS"/>
</dbReference>
<dbReference type="OrthoDB" id="422728at2759"/>
<evidence type="ECO:0000313" key="16">
    <source>
        <dbReference type="Proteomes" id="UP000281406"/>
    </source>
</evidence>
<evidence type="ECO:0000256" key="12">
    <source>
        <dbReference type="RuleBase" id="RU000411"/>
    </source>
</evidence>
<dbReference type="GO" id="GO:0008270">
    <property type="term" value="F:zinc ion binding"/>
    <property type="evidence" value="ECO:0007669"/>
    <property type="project" value="UniProtKB-KW"/>
</dbReference>
<dbReference type="Pfam" id="PF00079">
    <property type="entry name" value="Serpin"/>
    <property type="match status" value="1"/>
</dbReference>
<dbReference type="Pfam" id="PF21366">
    <property type="entry name" value="TRAFD1-XIAF1_ZnF"/>
    <property type="match status" value="1"/>
</dbReference>
<dbReference type="Proteomes" id="UP000281406">
    <property type="component" value="Unassembled WGS sequence"/>
</dbReference>
<dbReference type="PROSITE" id="PS00284">
    <property type="entry name" value="SERPIN"/>
    <property type="match status" value="1"/>
</dbReference>
<dbReference type="Gene3D" id="3.30.40.10">
    <property type="entry name" value="Zinc/RING finger domain, C3HC4 (zinc finger)"/>
    <property type="match status" value="1"/>
</dbReference>
<dbReference type="InterPro" id="IPR023796">
    <property type="entry name" value="Serpin_dom"/>
</dbReference>
<sequence>MAEENTQFCSNCKHDIPEANFTTHEIHCRRNIALCEVCQEPFPHAELVQHKEMDHAEEQCKCGLKIEKRFMETHQRSECSHRLVPCQFCDLELASYQAKEHEEYCGTRTEPCPVCKCNVMLREQHIHPALCGSLTPPQERHSNRAVSQSPGAWFEAHSIHNLLRAQERSHNNNNTGAADRRGPPRPLEDRLHNSPRGTVRGGTRRNTETRNSEFSYLLDQETEQGNNNSLLWSLGQLPDYESSSLDYMLALSLQSEGDLEDPRQEGVWTDVWDRHLGRTPAHSNLTSQLSSNTNNNCTAAPPKTNTAPGHSPSSNIMLPCEFCEELFPEEDLILHQTGCSPASAIASFSKQAPSLQYEDIITQGAGHIIAPRTPSPPTLPLSVSPLSYSSSSSPVEGDVLIPYPICVSMVLFRFPEFCIGFYGNDVALDKCDFRPQTAYSVDGVSPQKPDQTTKEAQERRSPEKQRRVRHQADPSEELLQQTAQGWQRGTSGLDQWPLSAYSYTKNTNVEQQVKSRNQRRKAVEANTYLNDSLKPHSTTTLGPPLRVRLEGRTSEKNTETPKRQIPEFLEKLKEFYHSEGFTVDFSIRETLDKINTYVKDKTHGKINQAVGDLESDTMMLLLTLSSQGKWDMPFNPSRTHKDTFHVDAETTVPVQMMHQYESLKVYYDAELTSKVLCLDYNDSFSMFLAVPDIDIRDKTIKDLEMAISRQHIEKWRRAVQKRKVDIYVPKLFLKTSYSLNDILKGMGMADMFTDKANFTGISEGIFISKALHKATLDIDEKGTTAAAVMTVLFRPMSYSPMQTLSFDRPFMIFITDQKNDNILFFGKVVNPTEKQ</sequence>
<dbReference type="Gene3D" id="2.30.39.10">
    <property type="entry name" value="Alpha-1-antitrypsin, domain 1"/>
    <property type="match status" value="1"/>
</dbReference>
<keyword evidence="3 11" id="KW-0479">Metal-binding</keyword>
<comment type="similarity">
    <text evidence="1 12">Belongs to the serpin family.</text>
</comment>
<accession>A0A3N0XHM2</accession>
<feature type="compositionally biased region" description="Low complexity" evidence="13">
    <location>
        <begin position="283"/>
        <end position="296"/>
    </location>
</feature>
<evidence type="ECO:0000256" key="4">
    <source>
        <dbReference type="ARBA" id="ARBA00022729"/>
    </source>
</evidence>
<evidence type="ECO:0000256" key="13">
    <source>
        <dbReference type="SAM" id="MobiDB-lite"/>
    </source>
</evidence>
<evidence type="ECO:0000256" key="9">
    <source>
        <dbReference type="ARBA" id="ARBA00037636"/>
    </source>
</evidence>
<dbReference type="Gene3D" id="3.30.497.10">
    <property type="entry name" value="Antithrombin, subunit I, domain 2"/>
    <property type="match status" value="1"/>
</dbReference>
<feature type="region of interest" description="Disordered" evidence="13">
    <location>
        <begin position="167"/>
        <end position="211"/>
    </location>
</feature>
<evidence type="ECO:0000256" key="6">
    <source>
        <dbReference type="ARBA" id="ARBA00022833"/>
    </source>
</evidence>
<dbReference type="InterPro" id="IPR042185">
    <property type="entry name" value="Serpin_sf_2"/>
</dbReference>
<evidence type="ECO:0000256" key="10">
    <source>
        <dbReference type="ARBA" id="ARBA00040410"/>
    </source>
</evidence>
<dbReference type="GO" id="GO:0045824">
    <property type="term" value="P:negative regulation of innate immune response"/>
    <property type="evidence" value="ECO:0007669"/>
    <property type="project" value="TreeGrafter"/>
</dbReference>
<dbReference type="PANTHER" id="PTHR16295">
    <property type="entry name" value="TRAF-TYPE ZINC FINGER PROTEIN-RELATED"/>
    <property type="match status" value="1"/>
</dbReference>
<feature type="compositionally biased region" description="Basic and acidic residues" evidence="13">
    <location>
        <begin position="451"/>
        <end position="473"/>
    </location>
</feature>
<keyword evidence="2" id="KW-0597">Phosphoprotein</keyword>
<organism evidence="15 16">
    <name type="scientific">Anabarilius grahami</name>
    <name type="common">Kanglang fish</name>
    <name type="synonym">Barilius grahami</name>
    <dbReference type="NCBI Taxonomy" id="495550"/>
    <lineage>
        <taxon>Eukaryota</taxon>
        <taxon>Metazoa</taxon>
        <taxon>Chordata</taxon>
        <taxon>Craniata</taxon>
        <taxon>Vertebrata</taxon>
        <taxon>Euteleostomi</taxon>
        <taxon>Actinopterygii</taxon>
        <taxon>Neopterygii</taxon>
        <taxon>Teleostei</taxon>
        <taxon>Ostariophysi</taxon>
        <taxon>Cypriniformes</taxon>
        <taxon>Xenocyprididae</taxon>
        <taxon>Xenocypridinae</taxon>
        <taxon>Xenocypridinae incertae sedis</taxon>
        <taxon>Anabarilius</taxon>
    </lineage>
</organism>
<evidence type="ECO:0000259" key="14">
    <source>
        <dbReference type="PROSITE" id="PS50145"/>
    </source>
</evidence>
<feature type="zinc finger region" description="TRAF-type" evidence="11">
    <location>
        <begin position="23"/>
        <end position="89"/>
    </location>
</feature>
<dbReference type="InterPro" id="IPR051986">
    <property type="entry name" value="Innate_Immune_Apopt_Reg"/>
</dbReference>
<dbReference type="Gene3D" id="2.10.310.10">
    <property type="entry name" value="Serpins superfamily"/>
    <property type="match status" value="1"/>
</dbReference>
<name>A0A3N0XHM2_ANAGA</name>
<keyword evidence="5 11" id="KW-0863">Zinc-finger</keyword>
<feature type="region of interest" description="Disordered" evidence="13">
    <location>
        <begin position="438"/>
        <end position="476"/>
    </location>
</feature>
<dbReference type="InterPro" id="IPR013083">
    <property type="entry name" value="Znf_RING/FYVE/PHD"/>
</dbReference>
<dbReference type="SMART" id="SM00093">
    <property type="entry name" value="SERPIN"/>
    <property type="match status" value="1"/>
</dbReference>